<keyword evidence="1" id="KW-0812">Transmembrane</keyword>
<reference evidence="4" key="2">
    <citation type="submission" date="2011-04" db="EMBL/GenBank/DDBJ databases">
        <title>The complete genome of chromosome of Treponema succinifaciens DSM 2489.</title>
        <authorList>
            <person name="Lucas S."/>
            <person name="Copeland A."/>
            <person name="Lapidus A."/>
            <person name="Bruce D."/>
            <person name="Goodwin L."/>
            <person name="Pitluck S."/>
            <person name="Peters L."/>
            <person name="Kyrpides N."/>
            <person name="Mavromatis K."/>
            <person name="Ivanova N."/>
            <person name="Ovchinnikova G."/>
            <person name="Teshima H."/>
            <person name="Detter J.C."/>
            <person name="Tapia R."/>
            <person name="Han C."/>
            <person name="Land M."/>
            <person name="Hauser L."/>
            <person name="Markowitz V."/>
            <person name="Cheng J.-F."/>
            <person name="Hugenholtz P."/>
            <person name="Woyke T."/>
            <person name="Wu D."/>
            <person name="Gronow S."/>
            <person name="Wellnitz S."/>
            <person name="Brambilla E."/>
            <person name="Klenk H.-P."/>
            <person name="Eisen J.A."/>
        </authorList>
    </citation>
    <scope>NUCLEOTIDE SEQUENCE [LARGE SCALE GENOMIC DNA]</scope>
    <source>
        <strain evidence="4">ATCC 33096 / DSM 2489 / 6091</strain>
    </source>
</reference>
<dbReference type="Proteomes" id="UP000006852">
    <property type="component" value="Chromosome"/>
</dbReference>
<dbReference type="HOGENOM" id="CLU_062242_0_0_12"/>
<dbReference type="EMBL" id="CP002631">
    <property type="protein sequence ID" value="AEB13073.1"/>
    <property type="molecule type" value="Genomic_DNA"/>
</dbReference>
<dbReference type="InterPro" id="IPR025330">
    <property type="entry name" value="DUF4236"/>
</dbReference>
<dbReference type="Pfam" id="PF14020">
    <property type="entry name" value="DUF4236"/>
    <property type="match status" value="1"/>
</dbReference>
<evidence type="ECO:0000259" key="2">
    <source>
        <dbReference type="Pfam" id="PF14020"/>
    </source>
</evidence>
<accession>F2NUW9</accession>
<dbReference type="RefSeq" id="WP_013700384.1">
    <property type="nucleotide sequence ID" value="NC_015385.1"/>
</dbReference>
<dbReference type="AlphaFoldDB" id="F2NUW9"/>
<gene>
    <name evidence="3" type="ordered locus">Tresu_0105</name>
</gene>
<keyword evidence="1" id="KW-1133">Transmembrane helix</keyword>
<dbReference type="STRING" id="869209.Tresu_0105"/>
<evidence type="ECO:0000256" key="1">
    <source>
        <dbReference type="SAM" id="Phobius"/>
    </source>
</evidence>
<sequence length="336" mass="37986">MGFRYRKSINLGGGFRINISKSGIGYSWGVKGYRITKTARGTVRRTTSIPGSGISFTEETGKNKLNHQQQYTPAIDNNHYDTQNIENTVTNEFVSEGLEDILKSAHISMVLNKLSTILFWLALLLVFLKPIYAISSLVFILMKILVKTLGRVRLDYVIDEDQKEVVENRINEMLKLTECNKVWRLMQSSKVIDKKYSSGASTTVVRVLCQMSSKTPFPFKSTVKASVFKSGKETLIFLPDKLFLIQKNKIGALNYSDISSEVRTTRFVESESVPKDSIVVGSTWKYVNKSGGPDRRFSDNRQIPICEYGEIELTSNTGLNTLLMYSNPNYSPKTMF</sequence>
<dbReference type="GeneID" id="302997352"/>
<evidence type="ECO:0000313" key="4">
    <source>
        <dbReference type="Proteomes" id="UP000006852"/>
    </source>
</evidence>
<feature type="transmembrane region" description="Helical" evidence="1">
    <location>
        <begin position="117"/>
        <end position="142"/>
    </location>
</feature>
<feature type="domain" description="DUF4236" evidence="2">
    <location>
        <begin position="3"/>
        <end position="57"/>
    </location>
</feature>
<proteinExistence type="predicted"/>
<dbReference type="KEGG" id="tsu:Tresu_0105"/>
<dbReference type="eggNOG" id="ENOG502Z8XK">
    <property type="taxonomic scope" value="Bacteria"/>
</dbReference>
<keyword evidence="4" id="KW-1185">Reference proteome</keyword>
<name>F2NUW9_TRES6</name>
<dbReference type="OrthoDB" id="286596at2"/>
<protein>
    <recommendedName>
        <fullName evidence="2">DUF4236 domain-containing protein</fullName>
    </recommendedName>
</protein>
<reference evidence="3 4" key="1">
    <citation type="journal article" date="2011" name="Stand. Genomic Sci.">
        <title>Complete genome sequence of Treponema succinifaciens type strain (6091).</title>
        <authorList>
            <person name="Han C."/>
            <person name="Gronow S."/>
            <person name="Teshima H."/>
            <person name="Lapidus A."/>
            <person name="Nolan M."/>
            <person name="Lucas S."/>
            <person name="Hammon N."/>
            <person name="Deshpande S."/>
            <person name="Cheng J.F."/>
            <person name="Zeytun A."/>
            <person name="Tapia R."/>
            <person name="Goodwin L."/>
            <person name="Pitluck S."/>
            <person name="Liolios K."/>
            <person name="Pagani I."/>
            <person name="Ivanova N."/>
            <person name="Mavromatis K."/>
            <person name="Mikhailova N."/>
            <person name="Huntemann M."/>
            <person name="Pati A."/>
            <person name="Chen A."/>
            <person name="Palaniappan K."/>
            <person name="Land M."/>
            <person name="Hauser L."/>
            <person name="Brambilla E.M."/>
            <person name="Rohde M."/>
            <person name="Goker M."/>
            <person name="Woyke T."/>
            <person name="Bristow J."/>
            <person name="Eisen J.A."/>
            <person name="Markowitz V."/>
            <person name="Hugenholtz P."/>
            <person name="Kyrpides N.C."/>
            <person name="Klenk H.P."/>
            <person name="Detter J.C."/>
        </authorList>
    </citation>
    <scope>NUCLEOTIDE SEQUENCE [LARGE SCALE GENOMIC DNA]</scope>
    <source>
        <strain evidence="4">ATCC 33096 / DSM 2489 / 6091</strain>
    </source>
</reference>
<evidence type="ECO:0000313" key="3">
    <source>
        <dbReference type="EMBL" id="AEB13073.1"/>
    </source>
</evidence>
<keyword evidence="1" id="KW-0472">Membrane</keyword>
<organism evidence="3 4">
    <name type="scientific">Treponema succinifaciens (strain ATCC 33096 / DSM 2489 / 6091)</name>
    <dbReference type="NCBI Taxonomy" id="869209"/>
    <lineage>
        <taxon>Bacteria</taxon>
        <taxon>Pseudomonadati</taxon>
        <taxon>Spirochaetota</taxon>
        <taxon>Spirochaetia</taxon>
        <taxon>Spirochaetales</taxon>
        <taxon>Treponemataceae</taxon>
        <taxon>Treponema</taxon>
    </lineage>
</organism>